<dbReference type="PANTHER" id="PTHR47691">
    <property type="entry name" value="REGULATOR-RELATED"/>
    <property type="match status" value="1"/>
</dbReference>
<dbReference type="InterPro" id="IPR011990">
    <property type="entry name" value="TPR-like_helical_dom_sf"/>
</dbReference>
<dbReference type="Gene3D" id="3.40.50.300">
    <property type="entry name" value="P-loop containing nucleotide triphosphate hydrolases"/>
    <property type="match status" value="1"/>
</dbReference>
<dbReference type="Pfam" id="PF00931">
    <property type="entry name" value="NB-ARC"/>
    <property type="match status" value="1"/>
</dbReference>
<dbReference type="InterPro" id="IPR002182">
    <property type="entry name" value="NB-ARC"/>
</dbReference>
<dbReference type="InterPro" id="IPR019734">
    <property type="entry name" value="TPR_rpt"/>
</dbReference>
<sequence>MEQQPEFGAELRRKREIAGHSQSAFARLIHYSKGYLSKVETGKATGNREFAQACDSALGAGGSLLALMREKNRRRAQVGVPALPVFGLPNSTAHFTGREAELATVAGALAERAGAGGVCVLSGMAGAGKTALALRAAWEAAGSFPDGCAFLDLRSHDREAERVTAHDVLDPLLRLLGVPGDSIPPQLDARANLYRSRLRGKRFLLVLDNAVDTAQVLPLIPAESRCRVIITSRNRLNALDEAVHVPISALPADEAAALFRSVGGEAAADADAEVVARVVERCGRLPLAIRVAASRFRSGTAALDEFERRLADEDSRLAVLDDGDRSVVTAFSVSYRALPSAQARLFRMLALHPGREIEVRSAAALGDVDVREARGIVDRLGDAHLVGQSPAGRVLLHDLMRDFARSRLLPAVPTEECAAAVARLLDLNLRLAHRADELISPHRYRPALPPELAAPVEEFAGGEEALSWLEREWPNLVGLCGLASGHGLHGHCWRLALALRDFFFRTKLWGPWVDTHGMAAASARAVEDRWALAATTHNLGVAHLDRGEPGVASECFEESLELFGELGDEHGSTNARSSLGWAALYEGEHERALRELGAALVAYRRLGNARNAAITLRGVALVEAEFGRCAEAVRHAEESRGQFVALGLPLDEVMSVNCAAWARFLDGAHEDAAAGYAEAVGLGERCGSAYEVARAWTGLGNAHNAEGRRDEAERAWAVADEFHPSLDPVMVGEARVRASARG</sequence>
<dbReference type="SUPFAM" id="SSF52540">
    <property type="entry name" value="P-loop containing nucleoside triphosphate hydrolases"/>
    <property type="match status" value="1"/>
</dbReference>
<dbReference type="Gene3D" id="1.25.40.10">
    <property type="entry name" value="Tetratricopeptide repeat domain"/>
    <property type="match status" value="1"/>
</dbReference>
<dbReference type="InterPro" id="IPR001387">
    <property type="entry name" value="Cro/C1-type_HTH"/>
</dbReference>
<evidence type="ECO:0000313" key="2">
    <source>
        <dbReference type="EMBL" id="ATE58055.1"/>
    </source>
</evidence>
<dbReference type="EMBL" id="CP023445">
    <property type="protein sequence ID" value="ATE58055.1"/>
    <property type="molecule type" value="Genomic_DNA"/>
</dbReference>
<proteinExistence type="predicted"/>
<dbReference type="Gene3D" id="1.10.260.40">
    <property type="entry name" value="lambda repressor-like DNA-binding domains"/>
    <property type="match status" value="1"/>
</dbReference>
<reference evidence="2" key="1">
    <citation type="submission" date="2017-09" db="EMBL/GenBank/DDBJ databases">
        <title>Complete Genome Sequence of ansamitocin-producing Bacterium Actinosynnema pretiosum X47.</title>
        <authorList>
            <person name="Cao G."/>
            <person name="Zong G."/>
            <person name="Zhong C."/>
            <person name="Fu J."/>
        </authorList>
    </citation>
    <scope>NUCLEOTIDE SEQUENCE [LARGE SCALE GENOMIC DNA]</scope>
    <source>
        <strain evidence="2">X47</strain>
    </source>
</reference>
<dbReference type="CDD" id="cd00093">
    <property type="entry name" value="HTH_XRE"/>
    <property type="match status" value="1"/>
</dbReference>
<feature type="domain" description="HTH cro/C1-type" evidence="1">
    <location>
        <begin position="11"/>
        <end position="65"/>
    </location>
</feature>
<gene>
    <name evidence="2" type="ORF">CNX65_08180</name>
</gene>
<dbReference type="SUPFAM" id="SSF48452">
    <property type="entry name" value="TPR-like"/>
    <property type="match status" value="1"/>
</dbReference>
<dbReference type="Gene3D" id="1.10.10.10">
    <property type="entry name" value="Winged helix-like DNA-binding domain superfamily/Winged helix DNA-binding domain"/>
    <property type="match status" value="1"/>
</dbReference>
<dbReference type="InterPro" id="IPR027417">
    <property type="entry name" value="P-loop_NTPase"/>
</dbReference>
<accession>A0A290ZGD6</accession>
<dbReference type="Pfam" id="PF13560">
    <property type="entry name" value="HTH_31"/>
    <property type="match status" value="1"/>
</dbReference>
<protein>
    <submittedName>
        <fullName evidence="2">Transcriptional regulator</fullName>
    </submittedName>
</protein>
<dbReference type="GO" id="GO:0003677">
    <property type="term" value="F:DNA binding"/>
    <property type="evidence" value="ECO:0007669"/>
    <property type="project" value="InterPro"/>
</dbReference>
<dbReference type="InterPro" id="IPR010982">
    <property type="entry name" value="Lambda_DNA-bd_dom_sf"/>
</dbReference>
<organism evidence="2 3">
    <name type="scientific">Actinosynnema pretiosum</name>
    <dbReference type="NCBI Taxonomy" id="42197"/>
    <lineage>
        <taxon>Bacteria</taxon>
        <taxon>Bacillati</taxon>
        <taxon>Actinomycetota</taxon>
        <taxon>Actinomycetes</taxon>
        <taxon>Pseudonocardiales</taxon>
        <taxon>Pseudonocardiaceae</taxon>
        <taxon>Actinosynnema</taxon>
    </lineage>
</organism>
<evidence type="ECO:0000259" key="1">
    <source>
        <dbReference type="PROSITE" id="PS50943"/>
    </source>
</evidence>
<dbReference type="SMART" id="SM00028">
    <property type="entry name" value="TPR"/>
    <property type="match status" value="3"/>
</dbReference>
<dbReference type="PROSITE" id="PS50943">
    <property type="entry name" value="HTH_CROC1"/>
    <property type="match status" value="1"/>
</dbReference>
<dbReference type="Pfam" id="PF13424">
    <property type="entry name" value="TPR_12"/>
    <property type="match status" value="1"/>
</dbReference>
<dbReference type="SUPFAM" id="SSF47413">
    <property type="entry name" value="lambda repressor-like DNA-binding domains"/>
    <property type="match status" value="1"/>
</dbReference>
<dbReference type="KEGG" id="apre:CNX65_08180"/>
<keyword evidence="3" id="KW-1185">Reference proteome</keyword>
<evidence type="ECO:0000313" key="3">
    <source>
        <dbReference type="Proteomes" id="UP000218505"/>
    </source>
</evidence>
<dbReference type="GO" id="GO:0043531">
    <property type="term" value="F:ADP binding"/>
    <property type="evidence" value="ECO:0007669"/>
    <property type="project" value="InterPro"/>
</dbReference>
<dbReference type="SMART" id="SM00530">
    <property type="entry name" value="HTH_XRE"/>
    <property type="match status" value="1"/>
</dbReference>
<dbReference type="Proteomes" id="UP000218505">
    <property type="component" value="Chromosome"/>
</dbReference>
<dbReference type="PRINTS" id="PR00364">
    <property type="entry name" value="DISEASERSIST"/>
</dbReference>
<dbReference type="AlphaFoldDB" id="A0A290ZGD6"/>
<dbReference type="PANTHER" id="PTHR47691:SF3">
    <property type="entry name" value="HTH-TYPE TRANSCRIPTIONAL REGULATOR RV0890C-RELATED"/>
    <property type="match status" value="1"/>
</dbReference>
<dbReference type="InterPro" id="IPR036388">
    <property type="entry name" value="WH-like_DNA-bd_sf"/>
</dbReference>
<name>A0A290ZGD6_9PSEU</name>